<keyword evidence="3" id="KW-1185">Reference proteome</keyword>
<protein>
    <submittedName>
        <fullName evidence="2">Uncharacterized protein</fullName>
    </submittedName>
</protein>
<dbReference type="RefSeq" id="WP_129588499.1">
    <property type="nucleotide sequence ID" value="NZ_CABMLE010000011.1"/>
</dbReference>
<gene>
    <name evidence="2" type="ORF">C2L71_09240</name>
</gene>
<feature type="compositionally biased region" description="Low complexity" evidence="1">
    <location>
        <begin position="56"/>
        <end position="67"/>
    </location>
</feature>
<feature type="region of interest" description="Disordered" evidence="1">
    <location>
        <begin position="1"/>
        <end position="24"/>
    </location>
</feature>
<evidence type="ECO:0000313" key="2">
    <source>
        <dbReference type="EMBL" id="PNV67246.1"/>
    </source>
</evidence>
<feature type="compositionally biased region" description="Low complexity" evidence="1">
    <location>
        <begin position="89"/>
        <end position="103"/>
    </location>
</feature>
<accession>A0A2K2UAA2</accession>
<reference evidence="3" key="1">
    <citation type="submission" date="2018-01" db="EMBL/GenBank/DDBJ databases">
        <title>Rubneribacter badeniensis gen. nov., sp. nov., and Colonibacter rubneri, gen. nov., sp. nov., WGS of new members of the Eggerthellaceae.</title>
        <authorList>
            <person name="Danylec N."/>
            <person name="Stoll D.A."/>
            <person name="Doetsch A."/>
            <person name="Kulling S.E."/>
            <person name="Huch M."/>
        </authorList>
    </citation>
    <scope>NUCLEOTIDE SEQUENCE [LARGE SCALE GENOMIC DNA]</scope>
    <source>
        <strain evidence="3">ResAG-96</strain>
    </source>
</reference>
<dbReference type="EMBL" id="PPEK01000011">
    <property type="protein sequence ID" value="PNV67246.1"/>
    <property type="molecule type" value="Genomic_DNA"/>
</dbReference>
<feature type="region of interest" description="Disordered" evidence="1">
    <location>
        <begin position="52"/>
        <end position="103"/>
    </location>
</feature>
<evidence type="ECO:0000313" key="3">
    <source>
        <dbReference type="Proteomes" id="UP000236197"/>
    </source>
</evidence>
<dbReference type="Gene3D" id="2.160.20.110">
    <property type="match status" value="1"/>
</dbReference>
<dbReference type="Proteomes" id="UP000236197">
    <property type="component" value="Unassembled WGS sequence"/>
</dbReference>
<name>A0A2K2UAA2_9ACTN</name>
<comment type="caution">
    <text evidence="2">The sequence shown here is derived from an EMBL/GenBank/DDBJ whole genome shotgun (WGS) entry which is preliminary data.</text>
</comment>
<feature type="non-terminal residue" evidence="2">
    <location>
        <position position="472"/>
    </location>
</feature>
<evidence type="ECO:0000256" key="1">
    <source>
        <dbReference type="SAM" id="MobiDB-lite"/>
    </source>
</evidence>
<organism evidence="2 3">
    <name type="scientific">Enteroscipio rubneri</name>
    <dbReference type="NCBI Taxonomy" id="2070686"/>
    <lineage>
        <taxon>Bacteria</taxon>
        <taxon>Bacillati</taxon>
        <taxon>Actinomycetota</taxon>
        <taxon>Coriobacteriia</taxon>
        <taxon>Eggerthellales</taxon>
        <taxon>Eggerthellaceae</taxon>
        <taxon>Enteroscipio</taxon>
    </lineage>
</organism>
<dbReference type="AlphaFoldDB" id="A0A2K2UAA2"/>
<proteinExistence type="predicted"/>
<sequence>MQNKHTDNKTDDRSKPRAHVERRTALDKALSVVLTAALVLTMSPLGDAYATGGPSADAVPQDAAQDVTGGGLVNSGLSEDGSSADEPSAQASPDAAGEGAAPGFEAEADGALPEAPTAFATWLDVARGVEDGTLAEEGFKPAGTGSEDDPYTISTPEAFAWWALLHSDASAKLEADIDLTAQAPAAVQGESPRPVDAAWPGGTVLAATLDGQGRTLCFATASAGLFQEIAQTGRIEWLQLGLTDAQMAAEGARATCVAATGAQAGALAAVNKGSIQGVVNRMSVQACAPAADGTEAESDLEALAGGIVAVNDGTIEDCANLGAVINRQQTSASAGIAAAGSGTIKTSYGAGAIDAADKAAYLAAPGADAEAYARQVDAASAYLAADEGASYTGAFDERDGALSATDLEAASQRLNAGREGDDAVWRKGGAADGATCGFPEPAEPVNLKAGREPGVNLKSETVETSPVEPTPD</sequence>
<feature type="region of interest" description="Disordered" evidence="1">
    <location>
        <begin position="434"/>
        <end position="472"/>
    </location>
</feature>